<evidence type="ECO:0000256" key="1">
    <source>
        <dbReference type="SAM" id="MobiDB-lite"/>
    </source>
</evidence>
<dbReference type="EMBL" id="GEBQ01029956">
    <property type="protein sequence ID" value="JAT10021.1"/>
    <property type="molecule type" value="Transcribed_RNA"/>
</dbReference>
<feature type="compositionally biased region" description="Polar residues" evidence="1">
    <location>
        <begin position="82"/>
        <end position="103"/>
    </location>
</feature>
<sequence>RLKQRENANLTPRSGTPRQGGSTPGRYEDRRSTPRNNQPSRSPRGPRHGYEQSPRVYDSTKSPRQLPGAGPYDPFGLGTKSPRYSASPRSTPRTINSPRSMIESSIGDATPLYDEN</sequence>
<feature type="compositionally biased region" description="Polar residues" evidence="1">
    <location>
        <begin position="7"/>
        <end position="21"/>
    </location>
</feature>
<feature type="region of interest" description="Disordered" evidence="1">
    <location>
        <begin position="1"/>
        <end position="116"/>
    </location>
</feature>
<gene>
    <name evidence="3" type="ORF">g.45795</name>
    <name evidence="2" type="ORF">g.45796</name>
</gene>
<dbReference type="AlphaFoldDB" id="A0A1B6KF10"/>
<accession>A0A1B6KF10</accession>
<protein>
    <submittedName>
        <fullName evidence="2">Uncharacterized protein</fullName>
    </submittedName>
</protein>
<dbReference type="EMBL" id="GEBQ01027770">
    <property type="protein sequence ID" value="JAT12207.1"/>
    <property type="molecule type" value="Transcribed_RNA"/>
</dbReference>
<evidence type="ECO:0000313" key="3">
    <source>
        <dbReference type="EMBL" id="JAT12207.1"/>
    </source>
</evidence>
<evidence type="ECO:0000313" key="2">
    <source>
        <dbReference type="EMBL" id="JAT10021.1"/>
    </source>
</evidence>
<name>A0A1B6KF10_9HEMI</name>
<feature type="non-terminal residue" evidence="2">
    <location>
        <position position="1"/>
    </location>
</feature>
<reference evidence="2" key="1">
    <citation type="submission" date="2015-11" db="EMBL/GenBank/DDBJ databases">
        <title>De novo transcriptome assembly of four potential Pierce s Disease insect vectors from Arizona vineyards.</title>
        <authorList>
            <person name="Tassone E.E."/>
        </authorList>
    </citation>
    <scope>NUCLEOTIDE SEQUENCE</scope>
</reference>
<organism evidence="2">
    <name type="scientific">Graphocephala atropunctata</name>
    <dbReference type="NCBI Taxonomy" id="36148"/>
    <lineage>
        <taxon>Eukaryota</taxon>
        <taxon>Metazoa</taxon>
        <taxon>Ecdysozoa</taxon>
        <taxon>Arthropoda</taxon>
        <taxon>Hexapoda</taxon>
        <taxon>Insecta</taxon>
        <taxon>Pterygota</taxon>
        <taxon>Neoptera</taxon>
        <taxon>Paraneoptera</taxon>
        <taxon>Hemiptera</taxon>
        <taxon>Auchenorrhyncha</taxon>
        <taxon>Membracoidea</taxon>
        <taxon>Cicadellidae</taxon>
        <taxon>Cicadellinae</taxon>
        <taxon>Cicadellini</taxon>
        <taxon>Graphocephala</taxon>
    </lineage>
</organism>
<proteinExistence type="predicted"/>